<dbReference type="OrthoDB" id="9785745at2"/>
<dbReference type="CDD" id="cd08420">
    <property type="entry name" value="PBP2_CysL_like"/>
    <property type="match status" value="1"/>
</dbReference>
<dbReference type="GO" id="GO:0000976">
    <property type="term" value="F:transcription cis-regulatory region binding"/>
    <property type="evidence" value="ECO:0007669"/>
    <property type="project" value="TreeGrafter"/>
</dbReference>
<protein>
    <submittedName>
        <fullName evidence="6">DNA-binding transcriptional regulator, LysR family</fullName>
    </submittedName>
</protein>
<dbReference type="InterPro" id="IPR047788">
    <property type="entry name" value="LysR-like_Sec_metab"/>
</dbReference>
<evidence type="ECO:0000313" key="7">
    <source>
        <dbReference type="Proteomes" id="UP000189933"/>
    </source>
</evidence>
<dbReference type="PROSITE" id="PS50931">
    <property type="entry name" value="HTH_LYSR"/>
    <property type="match status" value="1"/>
</dbReference>
<dbReference type="InterPro" id="IPR005119">
    <property type="entry name" value="LysR_subst-bd"/>
</dbReference>
<dbReference type="PANTHER" id="PTHR30126">
    <property type="entry name" value="HTH-TYPE TRANSCRIPTIONAL REGULATOR"/>
    <property type="match status" value="1"/>
</dbReference>
<dbReference type="SUPFAM" id="SSF53850">
    <property type="entry name" value="Periplasmic binding protein-like II"/>
    <property type="match status" value="1"/>
</dbReference>
<dbReference type="EMBL" id="FUXM01000014">
    <property type="protein sequence ID" value="SJZ95866.1"/>
    <property type="molecule type" value="Genomic_DNA"/>
</dbReference>
<dbReference type="AlphaFoldDB" id="A0A1T4PWZ5"/>
<reference evidence="7" key="1">
    <citation type="submission" date="2017-02" db="EMBL/GenBank/DDBJ databases">
        <authorList>
            <person name="Varghese N."/>
            <person name="Submissions S."/>
        </authorList>
    </citation>
    <scope>NUCLEOTIDE SEQUENCE [LARGE SCALE GENOMIC DNA]</scope>
    <source>
        <strain evidence="7">DSM 16521</strain>
    </source>
</reference>
<dbReference type="Gene3D" id="3.40.190.290">
    <property type="match status" value="1"/>
</dbReference>
<dbReference type="RefSeq" id="WP_078665504.1">
    <property type="nucleotide sequence ID" value="NZ_FUXM01000014.1"/>
</dbReference>
<proteinExistence type="inferred from homology"/>
<comment type="similarity">
    <text evidence="1">Belongs to the LysR transcriptional regulatory family.</text>
</comment>
<keyword evidence="2" id="KW-0805">Transcription regulation</keyword>
<evidence type="ECO:0000256" key="3">
    <source>
        <dbReference type="ARBA" id="ARBA00023125"/>
    </source>
</evidence>
<dbReference type="NCBIfam" id="NF040786">
    <property type="entry name" value="LysR_Sec_metab"/>
    <property type="match status" value="1"/>
</dbReference>
<dbReference type="InterPro" id="IPR036388">
    <property type="entry name" value="WH-like_DNA-bd_sf"/>
</dbReference>
<evidence type="ECO:0000259" key="5">
    <source>
        <dbReference type="PROSITE" id="PS50931"/>
    </source>
</evidence>
<keyword evidence="3 6" id="KW-0238">DNA-binding</keyword>
<keyword evidence="7" id="KW-1185">Reference proteome</keyword>
<dbReference type="GO" id="GO:0003700">
    <property type="term" value="F:DNA-binding transcription factor activity"/>
    <property type="evidence" value="ECO:0007669"/>
    <property type="project" value="InterPro"/>
</dbReference>
<sequence>MNLRQLETFCLVVELGSFTRAARVLHMTQPAVSLQIKNLEEELGLPLIERGEKQLIITDGGHLLYRQAKRILSEWNILQDGLEQLKASQTGTIRLAASTIPGEYLLPVLLATFRNHIPGVSLGLNITDSEAVGQLLLERAVHLGVTGVALKDPLLECQPWRSDEILLIVGPEHPWFGVQEIEPGRLWESPWILREQGSGTRKVVETRLQTLNIELSQLLVLMELGSSRAVVTAVASGLGAGWVSNLAVADMLAEGKIAAVRVKGLDLSRTFYLLRHRQVFLPPIAQKFYEFLLKQV</sequence>
<organism evidence="6 7">
    <name type="scientific">Carboxydocella sporoproducens DSM 16521</name>
    <dbReference type="NCBI Taxonomy" id="1121270"/>
    <lineage>
        <taxon>Bacteria</taxon>
        <taxon>Bacillati</taxon>
        <taxon>Bacillota</taxon>
        <taxon>Clostridia</taxon>
        <taxon>Eubacteriales</taxon>
        <taxon>Clostridiales Family XVI. Incertae Sedis</taxon>
        <taxon>Carboxydocella</taxon>
    </lineage>
</organism>
<feature type="domain" description="HTH lysR-type" evidence="5">
    <location>
        <begin position="1"/>
        <end position="58"/>
    </location>
</feature>
<dbReference type="Proteomes" id="UP000189933">
    <property type="component" value="Unassembled WGS sequence"/>
</dbReference>
<evidence type="ECO:0000313" key="6">
    <source>
        <dbReference type="EMBL" id="SJZ95866.1"/>
    </source>
</evidence>
<gene>
    <name evidence="6" type="ORF">SAMN02745885_01435</name>
</gene>
<dbReference type="Gene3D" id="1.10.10.10">
    <property type="entry name" value="Winged helix-like DNA-binding domain superfamily/Winged helix DNA-binding domain"/>
    <property type="match status" value="1"/>
</dbReference>
<dbReference type="Pfam" id="PF03466">
    <property type="entry name" value="LysR_substrate"/>
    <property type="match status" value="1"/>
</dbReference>
<dbReference type="SUPFAM" id="SSF46785">
    <property type="entry name" value="Winged helix' DNA-binding domain"/>
    <property type="match status" value="1"/>
</dbReference>
<evidence type="ECO:0000256" key="1">
    <source>
        <dbReference type="ARBA" id="ARBA00009437"/>
    </source>
</evidence>
<accession>A0A1T4PWZ5</accession>
<dbReference type="Pfam" id="PF00126">
    <property type="entry name" value="HTH_1"/>
    <property type="match status" value="1"/>
</dbReference>
<name>A0A1T4PWZ5_9FIRM</name>
<dbReference type="PRINTS" id="PR00039">
    <property type="entry name" value="HTHLYSR"/>
</dbReference>
<dbReference type="PANTHER" id="PTHR30126:SF40">
    <property type="entry name" value="HTH-TYPE TRANSCRIPTIONAL REGULATOR GLTR"/>
    <property type="match status" value="1"/>
</dbReference>
<evidence type="ECO:0000256" key="2">
    <source>
        <dbReference type="ARBA" id="ARBA00023015"/>
    </source>
</evidence>
<dbReference type="InterPro" id="IPR036390">
    <property type="entry name" value="WH_DNA-bd_sf"/>
</dbReference>
<dbReference type="InterPro" id="IPR000847">
    <property type="entry name" value="LysR_HTH_N"/>
</dbReference>
<dbReference type="FunFam" id="1.10.10.10:FF:000001">
    <property type="entry name" value="LysR family transcriptional regulator"/>
    <property type="match status" value="1"/>
</dbReference>
<evidence type="ECO:0000256" key="4">
    <source>
        <dbReference type="ARBA" id="ARBA00023163"/>
    </source>
</evidence>
<keyword evidence="4" id="KW-0804">Transcription</keyword>